<dbReference type="OrthoDB" id="286090at2"/>
<accession>A0A068QZ08</accession>
<name>A0A068QZ08_9GAMM</name>
<evidence type="ECO:0000313" key="2">
    <source>
        <dbReference type="Proteomes" id="UP000032735"/>
    </source>
</evidence>
<protein>
    <submittedName>
        <fullName evidence="1">Uncharacterized protein</fullName>
    </submittedName>
</protein>
<reference evidence="1 2" key="1">
    <citation type="submission" date="2013-07" db="EMBL/GenBank/DDBJ databases">
        <authorList>
            <person name="Genoscope - CEA"/>
        </authorList>
    </citation>
    <scope>NUCLEOTIDE SEQUENCE [LARGE SCALE GENOMIC DNA]</scope>
    <source>
        <strain evidence="1 2">G6</strain>
    </source>
</reference>
<dbReference type="KEGG" id="xpo:XPG1_0251"/>
<evidence type="ECO:0000313" key="1">
    <source>
        <dbReference type="EMBL" id="CDG19906.1"/>
    </source>
</evidence>
<keyword evidence="2" id="KW-1185">Reference proteome</keyword>
<dbReference type="AlphaFoldDB" id="A0A068QZ08"/>
<gene>
    <name evidence="1" type="ORF">XPG1_0251</name>
</gene>
<proteinExistence type="predicted"/>
<dbReference type="HOGENOM" id="CLU_131389_0_0_6"/>
<dbReference type="RefSeq" id="WP_045957448.1">
    <property type="nucleotide sequence ID" value="NZ_FO704551.1"/>
</dbReference>
<dbReference type="Proteomes" id="UP000032735">
    <property type="component" value="Chromosome"/>
</dbReference>
<dbReference type="EMBL" id="FO704551">
    <property type="protein sequence ID" value="CDG19906.1"/>
    <property type="molecule type" value="Genomic_DNA"/>
</dbReference>
<dbReference type="STRING" id="1354304.XPG1_0251"/>
<sequence>MKYSYRITKYTNINENGDVFSGSDEWTSFFDIGQKVEKDEYEKVENQYIDYAVNLCHCLNIKLFTIKELEVNIDEASYIDGESIDINQLRNVIRSILREDIWCKLISDKCEFHFGYDFYMYFVSKINPQECIEKINTLLTVQKYRSPYLDE</sequence>
<organism evidence="1 2">
    <name type="scientific">Xenorhabdus poinarii G6</name>
    <dbReference type="NCBI Taxonomy" id="1354304"/>
    <lineage>
        <taxon>Bacteria</taxon>
        <taxon>Pseudomonadati</taxon>
        <taxon>Pseudomonadota</taxon>
        <taxon>Gammaproteobacteria</taxon>
        <taxon>Enterobacterales</taxon>
        <taxon>Morganellaceae</taxon>
        <taxon>Xenorhabdus</taxon>
    </lineage>
</organism>